<evidence type="ECO:0000313" key="2">
    <source>
        <dbReference type="EMBL" id="BDD49648.1"/>
    </source>
</evidence>
<feature type="signal peptide" evidence="1">
    <location>
        <begin position="1"/>
        <end position="27"/>
    </location>
</feature>
<protein>
    <submittedName>
        <fullName evidence="2">Uncharacterized protein</fullName>
    </submittedName>
</protein>
<organism evidence="2 3">
    <name type="scientific">Phytobacter diazotrophicus</name>
    <dbReference type="NCBI Taxonomy" id="395631"/>
    <lineage>
        <taxon>Bacteria</taxon>
        <taxon>Pseudomonadati</taxon>
        <taxon>Pseudomonadota</taxon>
        <taxon>Gammaproteobacteria</taxon>
        <taxon>Enterobacterales</taxon>
        <taxon>Enterobacteriaceae</taxon>
        <taxon>Phytobacter</taxon>
    </lineage>
</organism>
<accession>A0ABN6LKK5</accession>
<gene>
    <name evidence="2" type="ORF">PDTA9734_11350</name>
</gene>
<keyword evidence="3" id="KW-1185">Reference proteome</keyword>
<evidence type="ECO:0000313" key="3">
    <source>
        <dbReference type="Proteomes" id="UP001320460"/>
    </source>
</evidence>
<evidence type="ECO:0000256" key="1">
    <source>
        <dbReference type="SAM" id="SignalP"/>
    </source>
</evidence>
<sequence>MKQLQTFGGLKLIASLSVTLLLSSCTAGQFFPSQTLSRFHIIKNDDYKQRPGWNAIVRLGIEDCETYRKGGNSLLKWDDTTCNEQNIIKAVNANLSFIPVFYAAYHEYGGPNVGQLSSLEDDEEKRVDIYAYLKNLAEALENKYRVDVIYIDYQKDYWNMGLGKVSETDFYQSISAFSAKKDQFDEKYQKEFNAFEEQYSARNEANKEREKEAYIASERTIYPSPWIDPTPDQKKIVDALRTVKFTARDNGMVYANGRSFISINGLSYLRNSLDMSMASCSDMGAYYGKKVLSRACVQGLAKEIVEWGKTARDRKISDNAWNTAAMDSIIDYTPVKYEILFSDWAGMARVYSARGY</sequence>
<proteinExistence type="predicted"/>
<dbReference type="RefSeq" id="WP_052249201.1">
    <property type="nucleotide sequence ID" value="NZ_AP025334.1"/>
</dbReference>
<name>A0ABN6LKK5_9ENTR</name>
<dbReference type="EMBL" id="AP025334">
    <property type="protein sequence ID" value="BDD49648.1"/>
    <property type="molecule type" value="Genomic_DNA"/>
</dbReference>
<dbReference type="PROSITE" id="PS51257">
    <property type="entry name" value="PROKAR_LIPOPROTEIN"/>
    <property type="match status" value="1"/>
</dbReference>
<keyword evidence="1" id="KW-0732">Signal</keyword>
<reference evidence="2 3" key="1">
    <citation type="submission" date="2021-12" db="EMBL/GenBank/DDBJ databases">
        <title>Complete genome sequence of Phytobacter diazotrophicus TA9734.</title>
        <authorList>
            <person name="Kubota H."/>
            <person name="Nakayama Y."/>
            <person name="Ariyoshi T."/>
        </authorList>
    </citation>
    <scope>NUCLEOTIDE SEQUENCE [LARGE SCALE GENOMIC DNA]</scope>
    <source>
        <strain evidence="2 3">TA9734</strain>
    </source>
</reference>
<dbReference type="Proteomes" id="UP001320460">
    <property type="component" value="Chromosome"/>
</dbReference>
<feature type="chain" id="PRO_5045551011" evidence="1">
    <location>
        <begin position="28"/>
        <end position="356"/>
    </location>
</feature>